<accession>A0AC61NMK8</accession>
<organism evidence="1 2">
    <name type="scientific">Aristaeella hokkaidonensis</name>
    <dbReference type="NCBI Taxonomy" id="3046382"/>
    <lineage>
        <taxon>Bacteria</taxon>
        <taxon>Bacillati</taxon>
        <taxon>Bacillota</taxon>
        <taxon>Clostridia</taxon>
        <taxon>Eubacteriales</taxon>
        <taxon>Aristaeellaceae</taxon>
        <taxon>Aristaeella</taxon>
    </lineage>
</organism>
<evidence type="ECO:0000313" key="1">
    <source>
        <dbReference type="EMBL" id="QUC68198.1"/>
    </source>
</evidence>
<proteinExistence type="predicted"/>
<dbReference type="EMBL" id="CP068393">
    <property type="protein sequence ID" value="QUC68198.1"/>
    <property type="molecule type" value="Genomic_DNA"/>
</dbReference>
<sequence>MYNFKIKIAGRIIDVETLHTRPQAICRGYTTDGVADFKIVSTQSEIDKDKKVCETANHGKCDAWDGLAEEYTLLRLLADRFIDEGVLLYHGAAIALSGKGYIFSASSGTGKTTHINLWRKNKPETVVVNGDKPFILTGEVPYICGSPWAGKEGYNTNTIVPLNAVVFLERAERNSIREISFIEAFPYLYQQAYRPEPIEKVRKTLQMIQSLQGKVSFYEFKIDNFQDDCFQVAYDALGNGIKK</sequence>
<gene>
    <name evidence="1" type="ORF">JYE49_05755</name>
</gene>
<keyword evidence="2" id="KW-1185">Reference proteome</keyword>
<name>A0AC61NMK8_9FIRM</name>
<reference evidence="1" key="1">
    <citation type="submission" date="2021-01" db="EMBL/GenBank/DDBJ databases">
        <title>Complete genome sequence of Clostridiales bacterium R-7.</title>
        <authorList>
            <person name="Mahoney-Kurpe S.C."/>
            <person name="Palevich N."/>
            <person name="Koike S."/>
            <person name="Moon C.D."/>
            <person name="Attwood G.T."/>
        </authorList>
    </citation>
    <scope>NUCLEOTIDE SEQUENCE</scope>
    <source>
        <strain evidence="1">R-7</strain>
    </source>
</reference>
<dbReference type="Proteomes" id="UP000682782">
    <property type="component" value="Chromosome"/>
</dbReference>
<evidence type="ECO:0000313" key="2">
    <source>
        <dbReference type="Proteomes" id="UP000682782"/>
    </source>
</evidence>
<protein>
    <submittedName>
        <fullName evidence="1">Uncharacterized protein</fullName>
    </submittedName>
</protein>